<protein>
    <submittedName>
        <fullName evidence="5">AraC family transcriptional regulator</fullName>
    </submittedName>
</protein>
<dbReference type="Gene3D" id="1.10.10.60">
    <property type="entry name" value="Homeodomain-like"/>
    <property type="match status" value="1"/>
</dbReference>
<proteinExistence type="predicted"/>
<dbReference type="RefSeq" id="WP_330199539.1">
    <property type="nucleotide sequence ID" value="NZ_JAZDRP010000006.1"/>
</dbReference>
<dbReference type="InterPro" id="IPR018060">
    <property type="entry name" value="HTH_AraC"/>
</dbReference>
<organism evidence="5 6">
    <name type="scientific">Hyphobacterium lacteum</name>
    <dbReference type="NCBI Taxonomy" id="3116575"/>
    <lineage>
        <taxon>Bacteria</taxon>
        <taxon>Pseudomonadati</taxon>
        <taxon>Pseudomonadota</taxon>
        <taxon>Alphaproteobacteria</taxon>
        <taxon>Maricaulales</taxon>
        <taxon>Maricaulaceae</taxon>
        <taxon>Hyphobacterium</taxon>
    </lineage>
</organism>
<keyword evidence="2" id="KW-0238">DNA-binding</keyword>
<feature type="domain" description="HTH araC/xylS-type" evidence="4">
    <location>
        <begin position="120"/>
        <end position="218"/>
    </location>
</feature>
<sequence length="218" mass="23206">MRTAYETRHAAGDALPVHRHAESYAALVLDGGYEEVTADGRFACAPGMLVIHPAWHAHGDAFGVGGAVVLNLPAPAADGFSAIRVSDPEALERLARRDPLKAAEVAREECETVPPLSPAHWLVRLTRLLSAENDLPIEAMAAQCGVSAEHAARACKRWFGLSPVQLRKERRLQAAIALLRAGASPAEAASGAGFADQPHLTRLLKQATGHTPARFPAR</sequence>
<dbReference type="EMBL" id="JAZDRP010000006">
    <property type="protein sequence ID" value="MEE2526876.1"/>
    <property type="molecule type" value="Genomic_DNA"/>
</dbReference>
<evidence type="ECO:0000256" key="3">
    <source>
        <dbReference type="ARBA" id="ARBA00023163"/>
    </source>
</evidence>
<name>A0ABU7LTA0_9PROT</name>
<accession>A0ABU7LTA0</accession>
<evidence type="ECO:0000259" key="4">
    <source>
        <dbReference type="PROSITE" id="PS01124"/>
    </source>
</evidence>
<gene>
    <name evidence="5" type="ORF">V0U79_10885</name>
</gene>
<evidence type="ECO:0000313" key="5">
    <source>
        <dbReference type="EMBL" id="MEE2526876.1"/>
    </source>
</evidence>
<dbReference type="PANTHER" id="PTHR46796">
    <property type="entry name" value="HTH-TYPE TRANSCRIPTIONAL ACTIVATOR RHAS-RELATED"/>
    <property type="match status" value="1"/>
</dbReference>
<reference evidence="5 6" key="1">
    <citation type="submission" date="2024-01" db="EMBL/GenBank/DDBJ databases">
        <title>Hyphobacterium bacterium isolated from marine sediment.</title>
        <authorList>
            <person name="Zhao S."/>
        </authorList>
    </citation>
    <scope>NUCLEOTIDE SEQUENCE [LARGE SCALE GENOMIC DNA]</scope>
    <source>
        <strain evidence="6">HN65</strain>
    </source>
</reference>
<dbReference type="PROSITE" id="PS01124">
    <property type="entry name" value="HTH_ARAC_FAMILY_2"/>
    <property type="match status" value="1"/>
</dbReference>
<dbReference type="Pfam" id="PF12833">
    <property type="entry name" value="HTH_18"/>
    <property type="match status" value="1"/>
</dbReference>
<dbReference type="InterPro" id="IPR009057">
    <property type="entry name" value="Homeodomain-like_sf"/>
</dbReference>
<dbReference type="InterPro" id="IPR050204">
    <property type="entry name" value="AraC_XylS_family_regulators"/>
</dbReference>
<dbReference type="InterPro" id="IPR011051">
    <property type="entry name" value="RmlC_Cupin_sf"/>
</dbReference>
<keyword evidence="6" id="KW-1185">Reference proteome</keyword>
<keyword evidence="1" id="KW-0805">Transcription regulation</keyword>
<evidence type="ECO:0000313" key="6">
    <source>
        <dbReference type="Proteomes" id="UP001354971"/>
    </source>
</evidence>
<evidence type="ECO:0000256" key="2">
    <source>
        <dbReference type="ARBA" id="ARBA00023125"/>
    </source>
</evidence>
<keyword evidence="3" id="KW-0804">Transcription</keyword>
<dbReference type="SUPFAM" id="SSF51182">
    <property type="entry name" value="RmlC-like cupins"/>
    <property type="match status" value="1"/>
</dbReference>
<comment type="caution">
    <text evidence="5">The sequence shown here is derived from an EMBL/GenBank/DDBJ whole genome shotgun (WGS) entry which is preliminary data.</text>
</comment>
<dbReference type="Proteomes" id="UP001354971">
    <property type="component" value="Unassembled WGS sequence"/>
</dbReference>
<evidence type="ECO:0000256" key="1">
    <source>
        <dbReference type="ARBA" id="ARBA00023015"/>
    </source>
</evidence>
<dbReference type="SUPFAM" id="SSF46689">
    <property type="entry name" value="Homeodomain-like"/>
    <property type="match status" value="1"/>
</dbReference>
<dbReference type="SMART" id="SM00342">
    <property type="entry name" value="HTH_ARAC"/>
    <property type="match status" value="1"/>
</dbReference>